<dbReference type="InterPro" id="IPR011047">
    <property type="entry name" value="Quinoprotein_ADH-like_sf"/>
</dbReference>
<feature type="domain" description="Pyrrolo-quinoline quinone repeat" evidence="3">
    <location>
        <begin position="387"/>
        <end position="543"/>
    </location>
</feature>
<evidence type="ECO:0000256" key="2">
    <source>
        <dbReference type="SAM" id="SignalP"/>
    </source>
</evidence>
<evidence type="ECO:0000256" key="1">
    <source>
        <dbReference type="SAM" id="MobiDB-lite"/>
    </source>
</evidence>
<dbReference type="SUPFAM" id="SSF50998">
    <property type="entry name" value="Quinoprotein alcohol dehydrogenase-like"/>
    <property type="match status" value="1"/>
</dbReference>
<dbReference type="Proteomes" id="UP000318995">
    <property type="component" value="Unassembled WGS sequence"/>
</dbReference>
<dbReference type="InterPro" id="IPR002372">
    <property type="entry name" value="PQQ_rpt_dom"/>
</dbReference>
<keyword evidence="5" id="KW-1185">Reference proteome</keyword>
<dbReference type="PROSITE" id="PS51257">
    <property type="entry name" value="PROKAR_LIPOPROTEIN"/>
    <property type="match status" value="1"/>
</dbReference>
<dbReference type="SUPFAM" id="SSF53850">
    <property type="entry name" value="Periplasmic binding protein-like II"/>
    <property type="match status" value="1"/>
</dbReference>
<reference evidence="4 5" key="1">
    <citation type="submission" date="2019-02" db="EMBL/GenBank/DDBJ databases">
        <title>Deep-cultivation of Planctomycetes and their phenomic and genomic characterization uncovers novel biology.</title>
        <authorList>
            <person name="Wiegand S."/>
            <person name="Jogler M."/>
            <person name="Boedeker C."/>
            <person name="Pinto D."/>
            <person name="Vollmers J."/>
            <person name="Rivas-Marin E."/>
            <person name="Kohn T."/>
            <person name="Peeters S.H."/>
            <person name="Heuer A."/>
            <person name="Rast P."/>
            <person name="Oberbeckmann S."/>
            <person name="Bunk B."/>
            <person name="Jeske O."/>
            <person name="Meyerdierks A."/>
            <person name="Storesund J.E."/>
            <person name="Kallscheuer N."/>
            <person name="Luecker S."/>
            <person name="Lage O.M."/>
            <person name="Pohl T."/>
            <person name="Merkel B.J."/>
            <person name="Hornburger P."/>
            <person name="Mueller R.-W."/>
            <person name="Bruemmer F."/>
            <person name="Labrenz M."/>
            <person name="Spormann A.M."/>
            <person name="Op Den Camp H."/>
            <person name="Overmann J."/>
            <person name="Amann R."/>
            <person name="Jetten M.S.M."/>
            <person name="Mascher T."/>
            <person name="Medema M.H."/>
            <person name="Devos D.P."/>
            <person name="Kaster A.-K."/>
            <person name="Ovreas L."/>
            <person name="Rohde M."/>
            <person name="Galperin M.Y."/>
            <person name="Jogler C."/>
        </authorList>
    </citation>
    <scope>NUCLEOTIDE SEQUENCE [LARGE SCALE GENOMIC DNA]</scope>
    <source>
        <strain evidence="4 5">Pla111</strain>
    </source>
</reference>
<name>A0A5C5W771_9BACT</name>
<feature type="chain" id="PRO_5023126426" evidence="2">
    <location>
        <begin position="24"/>
        <end position="715"/>
    </location>
</feature>
<protein>
    <submittedName>
        <fullName evidence="4">Outer membrane protein assembly factor BamB</fullName>
    </submittedName>
</protein>
<evidence type="ECO:0000313" key="5">
    <source>
        <dbReference type="Proteomes" id="UP000318995"/>
    </source>
</evidence>
<feature type="region of interest" description="Disordered" evidence="1">
    <location>
        <begin position="296"/>
        <end position="330"/>
    </location>
</feature>
<dbReference type="PANTHER" id="PTHR34512">
    <property type="entry name" value="CELL SURFACE PROTEIN"/>
    <property type="match status" value="1"/>
</dbReference>
<keyword evidence="2" id="KW-0732">Signal</keyword>
<accession>A0A5C5W771</accession>
<comment type="caution">
    <text evidence="4">The sequence shown here is derived from an EMBL/GenBank/DDBJ whole genome shotgun (WGS) entry which is preliminary data.</text>
</comment>
<evidence type="ECO:0000259" key="3">
    <source>
        <dbReference type="Pfam" id="PF13360"/>
    </source>
</evidence>
<dbReference type="Gene3D" id="3.40.190.10">
    <property type="entry name" value="Periplasmic binding protein-like II"/>
    <property type="match status" value="2"/>
</dbReference>
<organism evidence="4 5">
    <name type="scientific">Botrimarina hoheduenensis</name>
    <dbReference type="NCBI Taxonomy" id="2528000"/>
    <lineage>
        <taxon>Bacteria</taxon>
        <taxon>Pseudomonadati</taxon>
        <taxon>Planctomycetota</taxon>
        <taxon>Planctomycetia</taxon>
        <taxon>Pirellulales</taxon>
        <taxon>Lacipirellulaceae</taxon>
        <taxon>Botrimarina</taxon>
    </lineage>
</organism>
<dbReference type="EMBL" id="SJPH01000003">
    <property type="protein sequence ID" value="TWT46746.1"/>
    <property type="molecule type" value="Genomic_DNA"/>
</dbReference>
<feature type="signal peptide" evidence="2">
    <location>
        <begin position="1"/>
        <end position="23"/>
    </location>
</feature>
<proteinExistence type="predicted"/>
<dbReference type="InterPro" id="IPR015943">
    <property type="entry name" value="WD40/YVTN_repeat-like_dom_sf"/>
</dbReference>
<dbReference type="AlphaFoldDB" id="A0A5C5W771"/>
<evidence type="ECO:0000313" key="4">
    <source>
        <dbReference type="EMBL" id="TWT46746.1"/>
    </source>
</evidence>
<dbReference type="Gene3D" id="2.130.10.10">
    <property type="entry name" value="YVTN repeat-like/Quinoprotein amine dehydrogenase"/>
    <property type="match status" value="2"/>
</dbReference>
<dbReference type="Pfam" id="PF12974">
    <property type="entry name" value="Phosphonate-bd"/>
    <property type="match status" value="1"/>
</dbReference>
<dbReference type="Pfam" id="PF13360">
    <property type="entry name" value="PQQ_2"/>
    <property type="match status" value="1"/>
</dbReference>
<gene>
    <name evidence="4" type="primary">bamB_1</name>
    <name evidence="4" type="ORF">Pla111_18470</name>
</gene>
<sequence precursor="true">MILMRLIHTAVVWGVAACSSALAEAPLVLAVMDPLAAPLSCPCVEGYAQRDYQVLADSLARRLGRPVRIGFGETLDDALEDIGADAADLVIGKDSVVRADATQQGCGATPIAQLTGKKGQSLQTGLIVVAASDAAHSVSDLSGYRFYFGPSECHEKHSAALALLKSVGVTPQEIKISAACSDGATELLERAKLPDATPAAAVISSYAAPLLEGCGTIEKGDLRVVGETEPVLFITAFVTDRVDEPLAQALTEALLDTVGELDTLRALETLRGFTPIDADYHTLQKKYEAPAAAEDARSAPAIVSPENKAASKQSAPRASPADNASWPGFRGPTRDGVVSWLPDRLPAQPRFVWRQKLSRNGLGGIAVAEGRVVLGDRDPSNQLDLWRCYDAQTGQELWKSRYPAMGRLDYDNAPRATPLIHEGNAYLLGAFGHASCVQLKDGKRVWRRPLRQQHGDRGKLVWGACCSPLLVDDTLIVCPAADRALWLGLDTTTGRERWLAEGEGHAFASPVVMTLGGVRQFVGYDRRSLGGWCPATGDRLWSLAPPVAGDFNVPTPTAVADRLLVVTENNGARLYDATADGVLVTAPLATAEALLPDTSSPTFFGGRIFCVWNQLYCLNANDLSEVWVGEDGALPETGGVIAGHTTEGAGRLLIIGRGGELLLVDADADEFRIVSRLRLFGVDPDEGEDLLCAPAIVGGRLYLRSDDEIVCVDLI</sequence>
<dbReference type="RefSeq" id="WP_146573497.1">
    <property type="nucleotide sequence ID" value="NZ_SJPH01000003.1"/>
</dbReference>
<dbReference type="OrthoDB" id="269683at2"/>
<dbReference type="PANTHER" id="PTHR34512:SF30">
    <property type="entry name" value="OUTER MEMBRANE PROTEIN ASSEMBLY FACTOR BAMB"/>
    <property type="match status" value="1"/>
</dbReference>